<dbReference type="GO" id="GO:0006098">
    <property type="term" value="P:pentose-phosphate shunt"/>
    <property type="evidence" value="ECO:0007669"/>
    <property type="project" value="UniProtKB-UniPathway"/>
</dbReference>
<evidence type="ECO:0000313" key="10">
    <source>
        <dbReference type="EMBL" id="GJN52153.1"/>
    </source>
</evidence>
<reference evidence="9 11" key="1">
    <citation type="submission" date="2020-05" db="EMBL/GenBank/DDBJ databases">
        <title>Characterization of novel class B3 metallo-beta-lactamase from novel Pseudomonas species.</title>
        <authorList>
            <person name="Yamada K."/>
            <person name="Aoki K."/>
            <person name="Ishii Y."/>
        </authorList>
    </citation>
    <scope>NUCLEOTIDE SEQUENCE [LARGE SCALE GENOMIC DNA]</scope>
    <source>
        <strain evidence="9 11">TUM18999</strain>
        <strain evidence="10 12">TUM20286</strain>
    </source>
</reference>
<sequence length="238" mass="25049">MAICNLDLPTQVTGVSLGSPEQLAGELALHVAGALRSAIESHGVASLVVSGGRSPIAFFERLSAQALDWSRVAVSLADERWVPVGHADSNEGLVRRHLLRGPAAKARFIGLYHSAASLDEAARLADAALAELPQPIDVLVLGMGEDGHTASLFPRSPGLDAALSHACTQRCVPMQAPSVPRQRLSMPLPLLAGARLTLLAVQGQAKLDTLAVALAGEDVAAMPIRAFLRQPLEIYWCP</sequence>
<dbReference type="EC" id="3.1.1.31" evidence="5 7"/>
<evidence type="ECO:0000256" key="7">
    <source>
        <dbReference type="RuleBase" id="RU365095"/>
    </source>
</evidence>
<evidence type="ECO:0000313" key="11">
    <source>
        <dbReference type="Proteomes" id="UP000509383"/>
    </source>
</evidence>
<dbReference type="Proteomes" id="UP000509383">
    <property type="component" value="Chromosome"/>
</dbReference>
<evidence type="ECO:0000256" key="6">
    <source>
        <dbReference type="ARBA" id="ARBA00020337"/>
    </source>
</evidence>
<dbReference type="EMBL" id="AP023189">
    <property type="protein sequence ID" value="BCG24489.1"/>
    <property type="molecule type" value="Genomic_DNA"/>
</dbReference>
<protein>
    <recommendedName>
        <fullName evidence="6 7">6-phosphogluconolactonase</fullName>
        <shortName evidence="7">6PGL</shortName>
        <ecNumber evidence="5 7">3.1.1.31</ecNumber>
    </recommendedName>
</protein>
<proteinExistence type="inferred from homology"/>
<dbReference type="InterPro" id="IPR005900">
    <property type="entry name" value="6-phosphogluconolactonase_DevB"/>
</dbReference>
<comment type="catalytic activity">
    <reaction evidence="1 7">
        <text>6-phospho-D-glucono-1,5-lactone + H2O = 6-phospho-D-gluconate + H(+)</text>
        <dbReference type="Rhea" id="RHEA:12556"/>
        <dbReference type="ChEBI" id="CHEBI:15377"/>
        <dbReference type="ChEBI" id="CHEBI:15378"/>
        <dbReference type="ChEBI" id="CHEBI:57955"/>
        <dbReference type="ChEBI" id="CHEBI:58759"/>
        <dbReference type="EC" id="3.1.1.31"/>
    </reaction>
</comment>
<dbReference type="InterPro" id="IPR006148">
    <property type="entry name" value="Glc/Gal-6P_isomerase"/>
</dbReference>
<accession>A0A6J4E5D3</accession>
<dbReference type="CDD" id="cd01400">
    <property type="entry name" value="6PGL"/>
    <property type="match status" value="1"/>
</dbReference>
<evidence type="ECO:0000256" key="3">
    <source>
        <dbReference type="ARBA" id="ARBA00004961"/>
    </source>
</evidence>
<comment type="pathway">
    <text evidence="3 7">Carbohydrate degradation; pentose phosphate pathway; D-ribulose 5-phosphate from D-glucose 6-phosphate (oxidative stage): step 2/3.</text>
</comment>
<dbReference type="GO" id="GO:0005975">
    <property type="term" value="P:carbohydrate metabolic process"/>
    <property type="evidence" value="ECO:0007669"/>
    <property type="project" value="UniProtKB-UniRule"/>
</dbReference>
<dbReference type="PANTHER" id="PTHR11054">
    <property type="entry name" value="6-PHOSPHOGLUCONOLACTONASE"/>
    <property type="match status" value="1"/>
</dbReference>
<dbReference type="AlphaFoldDB" id="A0A6J4E5D3"/>
<dbReference type="RefSeq" id="WP_173174193.1">
    <property type="nucleotide sequence ID" value="NZ_AP023189.1"/>
</dbReference>
<evidence type="ECO:0000313" key="9">
    <source>
        <dbReference type="EMBL" id="BCG24489.1"/>
    </source>
</evidence>
<evidence type="ECO:0000256" key="1">
    <source>
        <dbReference type="ARBA" id="ARBA00000832"/>
    </source>
</evidence>
<dbReference type="InterPro" id="IPR037171">
    <property type="entry name" value="NagB/RpiA_transferase-like"/>
</dbReference>
<dbReference type="KEGG" id="ptw:TUM18999_26800"/>
<organism evidence="9 11">
    <name type="scientific">Pseudomonas tohonis</name>
    <dbReference type="NCBI Taxonomy" id="2725477"/>
    <lineage>
        <taxon>Bacteria</taxon>
        <taxon>Pseudomonadati</taxon>
        <taxon>Pseudomonadota</taxon>
        <taxon>Gammaproteobacteria</taxon>
        <taxon>Pseudomonadales</taxon>
        <taxon>Pseudomonadaceae</taxon>
        <taxon>Pseudomonas</taxon>
    </lineage>
</organism>
<comment type="function">
    <text evidence="2 7">Hydrolysis of 6-phosphogluconolactone to 6-phosphogluconate.</text>
</comment>
<keyword evidence="7" id="KW-0378">Hydrolase</keyword>
<evidence type="ECO:0000313" key="12">
    <source>
        <dbReference type="Proteomes" id="UP001054892"/>
    </source>
</evidence>
<dbReference type="UniPathway" id="UPA00115">
    <property type="reaction ID" value="UER00409"/>
</dbReference>
<dbReference type="EMBL" id="BQKM01000003">
    <property type="protein sequence ID" value="GJN52153.1"/>
    <property type="molecule type" value="Genomic_DNA"/>
</dbReference>
<dbReference type="Proteomes" id="UP001054892">
    <property type="component" value="Unassembled WGS sequence"/>
</dbReference>
<dbReference type="NCBIfam" id="TIGR01198">
    <property type="entry name" value="pgl"/>
    <property type="match status" value="1"/>
</dbReference>
<evidence type="ECO:0000256" key="4">
    <source>
        <dbReference type="ARBA" id="ARBA00010662"/>
    </source>
</evidence>
<dbReference type="SUPFAM" id="SSF100950">
    <property type="entry name" value="NagB/RpiA/CoA transferase-like"/>
    <property type="match status" value="1"/>
</dbReference>
<dbReference type="Pfam" id="PF01182">
    <property type="entry name" value="Glucosamine_iso"/>
    <property type="match status" value="1"/>
</dbReference>
<keyword evidence="12" id="KW-1185">Reference proteome</keyword>
<evidence type="ECO:0000256" key="2">
    <source>
        <dbReference type="ARBA" id="ARBA00002681"/>
    </source>
</evidence>
<dbReference type="InterPro" id="IPR039104">
    <property type="entry name" value="6PGL"/>
</dbReference>
<dbReference type="Gene3D" id="3.40.50.1360">
    <property type="match status" value="1"/>
</dbReference>
<dbReference type="PANTHER" id="PTHR11054:SF0">
    <property type="entry name" value="6-PHOSPHOGLUCONOLACTONASE"/>
    <property type="match status" value="1"/>
</dbReference>
<feature type="domain" description="Glucosamine/galactosamine-6-phosphate isomerase" evidence="8">
    <location>
        <begin position="19"/>
        <end position="236"/>
    </location>
</feature>
<evidence type="ECO:0000259" key="8">
    <source>
        <dbReference type="Pfam" id="PF01182"/>
    </source>
</evidence>
<gene>
    <name evidence="7 9" type="primary">pgl</name>
    <name evidence="9" type="ORF">TUM18999_26800</name>
    <name evidence="10" type="ORF">TUM20286_19050</name>
</gene>
<comment type="similarity">
    <text evidence="4 7">Belongs to the glucosamine/galactosamine-6-phosphate isomerase family. 6-phosphogluconolactonase subfamily.</text>
</comment>
<name>A0A6J4E5D3_9PSED</name>
<evidence type="ECO:0000256" key="5">
    <source>
        <dbReference type="ARBA" id="ARBA00013198"/>
    </source>
</evidence>
<dbReference type="GO" id="GO:0017057">
    <property type="term" value="F:6-phosphogluconolactonase activity"/>
    <property type="evidence" value="ECO:0007669"/>
    <property type="project" value="UniProtKB-UniRule"/>
</dbReference>